<evidence type="ECO:0000256" key="6">
    <source>
        <dbReference type="ARBA" id="ARBA00023136"/>
    </source>
</evidence>
<dbReference type="PANTHER" id="PTHR14319">
    <property type="entry name" value="FIVE-SPAN TRANSMEMBRANE PROTEIN M83"/>
    <property type="match status" value="1"/>
</dbReference>
<dbReference type="EMBL" id="PKMF04000005">
    <property type="protein sequence ID" value="KAK7860726.1"/>
    <property type="molecule type" value="Genomic_DNA"/>
</dbReference>
<keyword evidence="3" id="KW-1003">Cell membrane</keyword>
<evidence type="ECO:0000313" key="9">
    <source>
        <dbReference type="Proteomes" id="UP000237347"/>
    </source>
</evidence>
<dbReference type="InterPro" id="IPR021910">
    <property type="entry name" value="NGX6/PGAP6/MYMK"/>
</dbReference>
<evidence type="ECO:0000256" key="5">
    <source>
        <dbReference type="ARBA" id="ARBA00022989"/>
    </source>
</evidence>
<dbReference type="PANTHER" id="PTHR14319:SF3">
    <property type="entry name" value="TRANSMEMBRANE PROTEIN-LIKE PROTEIN"/>
    <property type="match status" value="1"/>
</dbReference>
<evidence type="ECO:0000256" key="3">
    <source>
        <dbReference type="ARBA" id="ARBA00022475"/>
    </source>
</evidence>
<evidence type="ECO:0000256" key="2">
    <source>
        <dbReference type="ARBA" id="ARBA00005542"/>
    </source>
</evidence>
<sequence>MAKTKATSWQTLKVWVQNLIKTLFRRFRWMFLLAGFTTLAFAAISWKLENSESYWIWHSLWHVSIYTSSFFFLCSKANIVNSENQSLPNGNYELTRQNSRDEEKGNGCSRKLQLQPHRLRPHQTDHFWQWSVAILTKLTAVGVVISKVFEKPTEIPPTALYILPLRLSSWLVFCITLHLTRPHICHRLAFSPNQAQIDRNRSVSLIANNPSLEIHMLSHHQPPPPLKNWQTLKVWVQNLIKTLFRRFRWMFLLAGFTTLAFAAISWKLENSESYWIWHRYNNAYRPLNLKCLAQNVTNRKLDQTIQGSMSRN</sequence>
<feature type="transmembrane region" description="Helical" evidence="7">
    <location>
        <begin position="54"/>
        <end position="74"/>
    </location>
</feature>
<keyword evidence="9" id="KW-1185">Reference proteome</keyword>
<name>A0AAW0MBP1_QUESU</name>
<evidence type="ECO:0000256" key="1">
    <source>
        <dbReference type="ARBA" id="ARBA00004651"/>
    </source>
</evidence>
<keyword evidence="6 7" id="KW-0472">Membrane</keyword>
<dbReference type="AlphaFoldDB" id="A0AAW0MBP1"/>
<evidence type="ECO:0000256" key="7">
    <source>
        <dbReference type="SAM" id="Phobius"/>
    </source>
</evidence>
<dbReference type="GO" id="GO:0005886">
    <property type="term" value="C:plasma membrane"/>
    <property type="evidence" value="ECO:0007669"/>
    <property type="project" value="UniProtKB-SubCell"/>
</dbReference>
<evidence type="ECO:0000313" key="8">
    <source>
        <dbReference type="EMBL" id="KAK7860726.1"/>
    </source>
</evidence>
<keyword evidence="5 7" id="KW-1133">Transmembrane helix</keyword>
<evidence type="ECO:0000256" key="4">
    <source>
        <dbReference type="ARBA" id="ARBA00022692"/>
    </source>
</evidence>
<organism evidence="8 9">
    <name type="scientific">Quercus suber</name>
    <name type="common">Cork oak</name>
    <dbReference type="NCBI Taxonomy" id="58331"/>
    <lineage>
        <taxon>Eukaryota</taxon>
        <taxon>Viridiplantae</taxon>
        <taxon>Streptophyta</taxon>
        <taxon>Embryophyta</taxon>
        <taxon>Tracheophyta</taxon>
        <taxon>Spermatophyta</taxon>
        <taxon>Magnoliopsida</taxon>
        <taxon>eudicotyledons</taxon>
        <taxon>Gunneridae</taxon>
        <taxon>Pentapetalae</taxon>
        <taxon>rosids</taxon>
        <taxon>fabids</taxon>
        <taxon>Fagales</taxon>
        <taxon>Fagaceae</taxon>
        <taxon>Quercus</taxon>
    </lineage>
</organism>
<comment type="caution">
    <text evidence="8">The sequence shown here is derived from an EMBL/GenBank/DDBJ whole genome shotgun (WGS) entry which is preliminary data.</text>
</comment>
<proteinExistence type="inferred from homology"/>
<gene>
    <name evidence="8" type="ORF">CFP56_033311</name>
</gene>
<feature type="transmembrane region" description="Helical" evidence="7">
    <location>
        <begin position="249"/>
        <end position="268"/>
    </location>
</feature>
<keyword evidence="4 7" id="KW-0812">Transmembrane</keyword>
<protein>
    <submittedName>
        <fullName evidence="8">Uncharacterized protein</fullName>
    </submittedName>
</protein>
<dbReference type="Pfam" id="PF12036">
    <property type="entry name" value="DUF3522"/>
    <property type="match status" value="1"/>
</dbReference>
<comment type="subcellular location">
    <subcellularLocation>
        <location evidence="1">Cell membrane</location>
        <topology evidence="1">Multi-pass membrane protein</topology>
    </subcellularLocation>
</comment>
<comment type="similarity">
    <text evidence="2">Belongs to the TMEM8 family.</text>
</comment>
<reference evidence="8 9" key="1">
    <citation type="journal article" date="2018" name="Sci. Data">
        <title>The draft genome sequence of cork oak.</title>
        <authorList>
            <person name="Ramos A.M."/>
            <person name="Usie A."/>
            <person name="Barbosa P."/>
            <person name="Barros P.M."/>
            <person name="Capote T."/>
            <person name="Chaves I."/>
            <person name="Simoes F."/>
            <person name="Abreu I."/>
            <person name="Carrasquinho I."/>
            <person name="Faro C."/>
            <person name="Guimaraes J.B."/>
            <person name="Mendonca D."/>
            <person name="Nobrega F."/>
            <person name="Rodrigues L."/>
            <person name="Saibo N.J.M."/>
            <person name="Varela M.C."/>
            <person name="Egas C."/>
            <person name="Matos J."/>
            <person name="Miguel C.M."/>
            <person name="Oliveira M.M."/>
            <person name="Ricardo C.P."/>
            <person name="Goncalves S."/>
        </authorList>
    </citation>
    <scope>NUCLEOTIDE SEQUENCE [LARGE SCALE GENOMIC DNA]</scope>
    <source>
        <strain evidence="9">cv. HL8</strain>
    </source>
</reference>
<dbReference type="Proteomes" id="UP000237347">
    <property type="component" value="Unassembled WGS sequence"/>
</dbReference>
<accession>A0AAW0MBP1</accession>
<feature type="transmembrane region" description="Helical" evidence="7">
    <location>
        <begin position="29"/>
        <end position="48"/>
    </location>
</feature>